<reference evidence="2" key="1">
    <citation type="submission" date="2018-02" db="EMBL/GenBank/DDBJ databases">
        <title>Genome sequence of Desulfocucumis palustris strain NAW-5.</title>
        <authorList>
            <person name="Watanabe M."/>
            <person name="Kojima H."/>
            <person name="Fukui M."/>
        </authorList>
    </citation>
    <scope>NUCLEOTIDE SEQUENCE [LARGE SCALE GENOMIC DNA]</scope>
    <source>
        <strain evidence="2">NAW-5</strain>
    </source>
</reference>
<name>A0A2L2X8J5_9FIRM</name>
<dbReference type="RefSeq" id="WP_128739066.1">
    <property type="nucleotide sequence ID" value="NZ_BFAV01000028.1"/>
</dbReference>
<evidence type="ECO:0000313" key="2">
    <source>
        <dbReference type="Proteomes" id="UP000239549"/>
    </source>
</evidence>
<organism evidence="1 2">
    <name type="scientific">Desulfocucumis palustris</name>
    <dbReference type="NCBI Taxonomy" id="1898651"/>
    <lineage>
        <taxon>Bacteria</taxon>
        <taxon>Bacillati</taxon>
        <taxon>Bacillota</taxon>
        <taxon>Clostridia</taxon>
        <taxon>Eubacteriales</taxon>
        <taxon>Desulfocucumaceae</taxon>
        <taxon>Desulfocucumis</taxon>
    </lineage>
</organism>
<gene>
    <name evidence="1" type="ORF">DCCM_0622</name>
</gene>
<dbReference type="OrthoDB" id="7041536at2"/>
<dbReference type="Pfam" id="PF14175">
    <property type="entry name" value="YaaC"/>
    <property type="match status" value="1"/>
</dbReference>
<evidence type="ECO:0000313" key="1">
    <source>
        <dbReference type="EMBL" id="GBF32428.1"/>
    </source>
</evidence>
<accession>A0A2L2X8J5</accession>
<sequence length="394" mass="46251">MLVFVFAKCLVMDFCGQILGNTFVMWCCDCLNGNLVLNKNLYNFYGDGRDYMAQIKTIDLKFKYGFPNFTKTANNIYLCGSQNLILSDIWAFWDYVIKKNGYEKDFMASLLEQAKNFYIAAEKSPVNSRPLLYYYSFLNFAKVMINLEKKYGKNVTYMHGVKERNNGRFVHSEITIEAIKNHIKNVSAELHRVLDSRTISTSLTLNLRELLSHCVGIHRTYCEIYNMKESFCKLMDIKLIKTGRIINLSAKVQCRPEQLTELVSIGYNVTQDENSFSWEESYRLRSNNITREGYYNFSQILRDKGIWYFIGNDGYTNYLSTNPGYRYSPEFIIYNTMFYLGSITRYHPYLFNDIFSDKEQWLMSEFLTTQPKQFLYLSTAKILSQNVLKAYAEF</sequence>
<dbReference type="EMBL" id="BFAV01000028">
    <property type="protein sequence ID" value="GBF32428.1"/>
    <property type="molecule type" value="Genomic_DNA"/>
</dbReference>
<dbReference type="Proteomes" id="UP000239549">
    <property type="component" value="Unassembled WGS sequence"/>
</dbReference>
<proteinExistence type="predicted"/>
<keyword evidence="2" id="KW-1185">Reference proteome</keyword>
<dbReference type="InterPro" id="IPR026988">
    <property type="entry name" value="YaaC-like"/>
</dbReference>
<dbReference type="AlphaFoldDB" id="A0A2L2X8J5"/>
<protein>
    <submittedName>
        <fullName evidence="1">Uncharacterized protein</fullName>
    </submittedName>
</protein>
<comment type="caution">
    <text evidence="1">The sequence shown here is derived from an EMBL/GenBank/DDBJ whole genome shotgun (WGS) entry which is preliminary data.</text>
</comment>